<feature type="compositionally biased region" description="Gly residues" evidence="1">
    <location>
        <begin position="56"/>
        <end position="75"/>
    </location>
</feature>
<feature type="transmembrane region" description="Helical" evidence="2">
    <location>
        <begin position="12"/>
        <end position="36"/>
    </location>
</feature>
<keyword evidence="4" id="KW-1185">Reference proteome</keyword>
<comment type="caution">
    <text evidence="3">The sequence shown here is derived from an EMBL/GenBank/DDBJ whole genome shotgun (WGS) entry which is preliminary data.</text>
</comment>
<dbReference type="PROSITE" id="PS51257">
    <property type="entry name" value="PROKAR_LIPOPROTEIN"/>
    <property type="match status" value="1"/>
</dbReference>
<dbReference type="RefSeq" id="WP_249737092.1">
    <property type="nucleotide sequence ID" value="NZ_JAKNCJ010000002.1"/>
</dbReference>
<evidence type="ECO:0000313" key="4">
    <source>
        <dbReference type="Proteomes" id="UP001203761"/>
    </source>
</evidence>
<reference evidence="3" key="1">
    <citation type="submission" date="2022-02" db="EMBL/GenBank/DDBJ databases">
        <authorList>
            <person name="Lee M."/>
            <person name="Kim S.-J."/>
            <person name="Jung M.-Y."/>
        </authorList>
    </citation>
    <scope>NUCLEOTIDE SEQUENCE</scope>
    <source>
        <strain evidence="3">JHP9</strain>
    </source>
</reference>
<evidence type="ECO:0000313" key="3">
    <source>
        <dbReference type="EMBL" id="MCL6422995.1"/>
    </source>
</evidence>
<accession>A0ABT0R242</accession>
<dbReference type="EMBL" id="JAKNCJ010000002">
    <property type="protein sequence ID" value="MCL6422995.1"/>
    <property type="molecule type" value="Genomic_DNA"/>
</dbReference>
<keyword evidence="2" id="KW-1133">Transmembrane helix</keyword>
<name>A0ABT0R242_9MICO</name>
<proteinExistence type="predicted"/>
<evidence type="ECO:0000256" key="1">
    <source>
        <dbReference type="SAM" id="MobiDB-lite"/>
    </source>
</evidence>
<dbReference type="Proteomes" id="UP001203761">
    <property type="component" value="Unassembled WGS sequence"/>
</dbReference>
<keyword evidence="2" id="KW-0812">Transmembrane</keyword>
<evidence type="ECO:0000256" key="2">
    <source>
        <dbReference type="SAM" id="Phobius"/>
    </source>
</evidence>
<gene>
    <name evidence="3" type="ORF">Bequi_06260</name>
</gene>
<protein>
    <submittedName>
        <fullName evidence="3">Uncharacterized protein</fullName>
    </submittedName>
</protein>
<organism evidence="3 4">
    <name type="scientific">Brachybacterium equifaecis</name>
    <dbReference type="NCBI Taxonomy" id="2910770"/>
    <lineage>
        <taxon>Bacteria</taxon>
        <taxon>Bacillati</taxon>
        <taxon>Actinomycetota</taxon>
        <taxon>Actinomycetes</taxon>
        <taxon>Micrococcales</taxon>
        <taxon>Dermabacteraceae</taxon>
        <taxon>Brachybacterium</taxon>
    </lineage>
</organism>
<sequence length="272" mass="27422">MRPAGERPASPLVPGIVGACSFVLVLALIVGGGLALRQWWPGAADPVTGGSSTPSGGAGSSGSSGGGEDGSGEGSGAALAPIDPAPECWYATDNARTSSDPAGGLRAGGLEVDTPAVFTDTYQIVALPFAVDSTTAYAEVEANWISSVTLARVRWDGATAPGYGEYPGAQAAAERMLACLLADDTIWEGTSARTVTRYEGGPVSVDGMSGFQVEADQSFTSDIVTATSASHLQITVVDTPGGPAVMMTDAADGLTDHEDGVRAARESLRRAG</sequence>
<feature type="region of interest" description="Disordered" evidence="1">
    <location>
        <begin position="47"/>
        <end position="78"/>
    </location>
</feature>
<keyword evidence="2" id="KW-0472">Membrane</keyword>